<proteinExistence type="predicted"/>
<gene>
    <name evidence="1" type="ORF">RHO25_013201</name>
</gene>
<dbReference type="GeneID" id="90644955"/>
<dbReference type="Proteomes" id="UP001302367">
    <property type="component" value="Chromosome 10"/>
</dbReference>
<organism evidence="1 2">
    <name type="scientific">Cercospora beticola</name>
    <name type="common">Sugarbeet leaf spot fungus</name>
    <dbReference type="NCBI Taxonomy" id="122368"/>
    <lineage>
        <taxon>Eukaryota</taxon>
        <taxon>Fungi</taxon>
        <taxon>Dikarya</taxon>
        <taxon>Ascomycota</taxon>
        <taxon>Pezizomycotina</taxon>
        <taxon>Dothideomycetes</taxon>
        <taxon>Dothideomycetidae</taxon>
        <taxon>Mycosphaerellales</taxon>
        <taxon>Mycosphaerellaceae</taxon>
        <taxon>Cercospora</taxon>
    </lineage>
</organism>
<accession>A0ABZ0PAH3</accession>
<name>A0ABZ0PAH3_CERBT</name>
<evidence type="ECO:0000313" key="1">
    <source>
        <dbReference type="EMBL" id="WPB08535.1"/>
    </source>
</evidence>
<dbReference type="EMBL" id="CP134193">
    <property type="protein sequence ID" value="WPB08535.1"/>
    <property type="molecule type" value="Genomic_DNA"/>
</dbReference>
<sequence length="166" mass="19632">MTSSIDQAEILELQRKIDVLEFDIQGNHTMLNQEQCRRLQLEEHIESAKVPQDQKLQVQQKRLGALQHQVDHQRMPFHTKEFFEIEELKSDLRSMQQNYQGVRFGSYHGKADTHVTKYTHSMGYLWPQFCWTAQTVDGDFNDSVLKRAANALRCLRRWDRKIETNA</sequence>
<evidence type="ECO:0000313" key="2">
    <source>
        <dbReference type="Proteomes" id="UP001302367"/>
    </source>
</evidence>
<reference evidence="1 2" key="1">
    <citation type="submission" date="2023-09" db="EMBL/GenBank/DDBJ databases">
        <title>Complete-Gapless Cercospora beticola genome.</title>
        <authorList>
            <person name="Wyatt N.A."/>
            <person name="Spanner R.E."/>
            <person name="Bolton M.D."/>
        </authorList>
    </citation>
    <scope>NUCLEOTIDE SEQUENCE [LARGE SCALE GENOMIC DNA]</scope>
    <source>
        <strain evidence="1">Cb09-40</strain>
    </source>
</reference>
<dbReference type="RefSeq" id="XP_065459755.1">
    <property type="nucleotide sequence ID" value="XM_065603683.1"/>
</dbReference>
<keyword evidence="2" id="KW-1185">Reference proteome</keyword>
<protein>
    <submittedName>
        <fullName evidence="1">Uncharacterized protein</fullName>
    </submittedName>
</protein>